<evidence type="ECO:0000313" key="1">
    <source>
        <dbReference type="EMBL" id="RAS53239.1"/>
    </source>
</evidence>
<organism evidence="1 2">
    <name type="scientific">Vibrio diazotrophicus</name>
    <dbReference type="NCBI Taxonomy" id="685"/>
    <lineage>
        <taxon>Bacteria</taxon>
        <taxon>Pseudomonadati</taxon>
        <taxon>Pseudomonadota</taxon>
        <taxon>Gammaproteobacteria</taxon>
        <taxon>Vibrionales</taxon>
        <taxon>Vibrionaceae</taxon>
        <taxon>Vibrio</taxon>
    </lineage>
</organism>
<sequence>MSVRNHRNNQHNLDYFLLPTFKPFKNEPEIYLDEFYADSKKRSPGA</sequence>
<evidence type="ECO:0000313" key="2">
    <source>
        <dbReference type="Proteomes" id="UP000248729"/>
    </source>
</evidence>
<gene>
    <name evidence="1" type="ORF">DET48_1609</name>
</gene>
<accession>A0A329DTT1</accession>
<reference evidence="1 2" key="1">
    <citation type="submission" date="2018-06" db="EMBL/GenBank/DDBJ databases">
        <title>Freshwater and sediment microbial communities from various areas in North America, analyzing microbe dynamics in response to fracking.</title>
        <authorList>
            <person name="Lamendella R."/>
        </authorList>
    </citation>
    <scope>NUCLEOTIDE SEQUENCE [LARGE SCALE GENOMIC DNA]</scope>
    <source>
        <strain evidence="1 2">99A</strain>
    </source>
</reference>
<protein>
    <submittedName>
        <fullName evidence="1">Uncharacterized protein</fullName>
    </submittedName>
</protein>
<comment type="caution">
    <text evidence="1">The sequence shown here is derived from an EMBL/GenBank/DDBJ whole genome shotgun (WGS) entry which is preliminary data.</text>
</comment>
<dbReference type="AlphaFoldDB" id="A0A329DTT1"/>
<proteinExistence type="predicted"/>
<dbReference type="Proteomes" id="UP000248729">
    <property type="component" value="Unassembled WGS sequence"/>
</dbReference>
<dbReference type="EMBL" id="QLTR01000060">
    <property type="protein sequence ID" value="RAS53239.1"/>
    <property type="molecule type" value="Genomic_DNA"/>
</dbReference>
<name>A0A329DTT1_VIBDI</name>